<keyword evidence="1" id="KW-0812">Transmembrane</keyword>
<organism evidence="2">
    <name type="scientific">marine sediment metagenome</name>
    <dbReference type="NCBI Taxonomy" id="412755"/>
    <lineage>
        <taxon>unclassified sequences</taxon>
        <taxon>metagenomes</taxon>
        <taxon>ecological metagenomes</taxon>
    </lineage>
</organism>
<keyword evidence="1" id="KW-1133">Transmembrane helix</keyword>
<dbReference type="AlphaFoldDB" id="A0A0F9KQQ4"/>
<feature type="transmembrane region" description="Helical" evidence="1">
    <location>
        <begin position="23"/>
        <end position="43"/>
    </location>
</feature>
<sequence length="206" mass="23190">MIKITLLRVSQLNDFVLNNKQRVVLVFLFSSWLLYPFRGFIFLQPELKYLIYLLLPIFTYAVLLEKHLSHDGKKLMPPSNLVVLTGFFYLIYVSCLGFASFSAVESSSIDYYIKFLAKLFCLVLFALTMDIDLLKAGFRLYSNLVVTLVSVAILVMIGVGLFFLEPVAVIVTNAVGGYEVGLPFYGLSFYGQAPLPSESLPLARLQ</sequence>
<feature type="non-terminal residue" evidence="2">
    <location>
        <position position="206"/>
    </location>
</feature>
<name>A0A0F9KQQ4_9ZZZZ</name>
<comment type="caution">
    <text evidence="2">The sequence shown here is derived from an EMBL/GenBank/DDBJ whole genome shotgun (WGS) entry which is preliminary data.</text>
</comment>
<feature type="transmembrane region" description="Helical" evidence="1">
    <location>
        <begin position="49"/>
        <end position="68"/>
    </location>
</feature>
<protein>
    <submittedName>
        <fullName evidence="2">Uncharacterized protein</fullName>
    </submittedName>
</protein>
<gene>
    <name evidence="2" type="ORF">LCGC14_1298590</name>
</gene>
<accession>A0A0F9KQQ4</accession>
<feature type="transmembrane region" description="Helical" evidence="1">
    <location>
        <begin position="111"/>
        <end position="128"/>
    </location>
</feature>
<reference evidence="2" key="1">
    <citation type="journal article" date="2015" name="Nature">
        <title>Complex archaea that bridge the gap between prokaryotes and eukaryotes.</title>
        <authorList>
            <person name="Spang A."/>
            <person name="Saw J.H."/>
            <person name="Jorgensen S.L."/>
            <person name="Zaremba-Niedzwiedzka K."/>
            <person name="Martijn J."/>
            <person name="Lind A.E."/>
            <person name="van Eijk R."/>
            <person name="Schleper C."/>
            <person name="Guy L."/>
            <person name="Ettema T.J."/>
        </authorList>
    </citation>
    <scope>NUCLEOTIDE SEQUENCE</scope>
</reference>
<dbReference type="EMBL" id="LAZR01007558">
    <property type="protein sequence ID" value="KKM84499.1"/>
    <property type="molecule type" value="Genomic_DNA"/>
</dbReference>
<feature type="transmembrane region" description="Helical" evidence="1">
    <location>
        <begin position="140"/>
        <end position="164"/>
    </location>
</feature>
<evidence type="ECO:0000256" key="1">
    <source>
        <dbReference type="SAM" id="Phobius"/>
    </source>
</evidence>
<feature type="transmembrane region" description="Helical" evidence="1">
    <location>
        <begin position="80"/>
        <end position="99"/>
    </location>
</feature>
<proteinExistence type="predicted"/>
<evidence type="ECO:0000313" key="2">
    <source>
        <dbReference type="EMBL" id="KKM84499.1"/>
    </source>
</evidence>
<keyword evidence="1" id="KW-0472">Membrane</keyword>